<accession>A0ABW7JJL0</accession>
<dbReference type="PROSITE" id="PS00012">
    <property type="entry name" value="PHOSPHOPANTETHEINE"/>
    <property type="match status" value="1"/>
</dbReference>
<dbReference type="SUPFAM" id="SSF52777">
    <property type="entry name" value="CoA-dependent acyltransferases"/>
    <property type="match status" value="3"/>
</dbReference>
<dbReference type="InterPro" id="IPR001242">
    <property type="entry name" value="Condensation_dom"/>
</dbReference>
<dbReference type="Gene3D" id="3.30.559.30">
    <property type="entry name" value="Nonribosomal peptide synthetase, condensation domain"/>
    <property type="match status" value="1"/>
</dbReference>
<dbReference type="InterPro" id="IPR020806">
    <property type="entry name" value="PKS_PP-bd"/>
</dbReference>
<comment type="cofactor">
    <cofactor evidence="1">
        <name>pantetheine 4'-phosphate</name>
        <dbReference type="ChEBI" id="CHEBI:47942"/>
    </cofactor>
</comment>
<evidence type="ECO:0000313" key="6">
    <source>
        <dbReference type="Proteomes" id="UP001609175"/>
    </source>
</evidence>
<dbReference type="Gene3D" id="3.30.300.30">
    <property type="match status" value="1"/>
</dbReference>
<dbReference type="InterPro" id="IPR029058">
    <property type="entry name" value="AB_hydrolase_fold"/>
</dbReference>
<reference evidence="5 6" key="1">
    <citation type="submission" date="2024-10" db="EMBL/GenBank/DDBJ databases">
        <authorList>
            <person name="Riesco R."/>
        </authorList>
    </citation>
    <scope>NUCLEOTIDE SEQUENCE [LARGE SCALE GENOMIC DNA]</scope>
    <source>
        <strain evidence="5 6">NCIMB 15449</strain>
    </source>
</reference>
<evidence type="ECO:0000259" key="4">
    <source>
        <dbReference type="PROSITE" id="PS50075"/>
    </source>
</evidence>
<dbReference type="EMBL" id="JBIMSO010000015">
    <property type="protein sequence ID" value="MFH5207316.1"/>
    <property type="molecule type" value="Genomic_DNA"/>
</dbReference>
<evidence type="ECO:0000256" key="1">
    <source>
        <dbReference type="ARBA" id="ARBA00001957"/>
    </source>
</evidence>
<comment type="caution">
    <text evidence="5">The sequence shown here is derived from an EMBL/GenBank/DDBJ whole genome shotgun (WGS) entry which is preliminary data.</text>
</comment>
<dbReference type="Pfam" id="PF00550">
    <property type="entry name" value="PP-binding"/>
    <property type="match status" value="1"/>
</dbReference>
<keyword evidence="2" id="KW-0596">Phosphopantetheine</keyword>
<dbReference type="Gene3D" id="3.40.50.980">
    <property type="match status" value="2"/>
</dbReference>
<dbReference type="SMART" id="SM00823">
    <property type="entry name" value="PKS_PP"/>
    <property type="match status" value="1"/>
</dbReference>
<dbReference type="RefSeq" id="WP_395112736.1">
    <property type="nucleotide sequence ID" value="NZ_JBIMSO010000015.1"/>
</dbReference>
<evidence type="ECO:0000313" key="5">
    <source>
        <dbReference type="EMBL" id="MFH5207316.1"/>
    </source>
</evidence>
<keyword evidence="3" id="KW-0597">Phosphoprotein</keyword>
<dbReference type="PANTHER" id="PTHR45527">
    <property type="entry name" value="NONRIBOSOMAL PEPTIDE SYNTHETASE"/>
    <property type="match status" value="1"/>
</dbReference>
<gene>
    <name evidence="5" type="ORF">ACHIPZ_03635</name>
</gene>
<dbReference type="Pfam" id="PF00501">
    <property type="entry name" value="AMP-binding"/>
    <property type="match status" value="1"/>
</dbReference>
<dbReference type="InterPro" id="IPR010071">
    <property type="entry name" value="AA_adenyl_dom"/>
</dbReference>
<dbReference type="Gene3D" id="3.30.559.10">
    <property type="entry name" value="Chloramphenicol acetyltransferase-like domain"/>
    <property type="match status" value="2"/>
</dbReference>
<dbReference type="InterPro" id="IPR009081">
    <property type="entry name" value="PP-bd_ACP"/>
</dbReference>
<dbReference type="NCBIfam" id="TIGR01733">
    <property type="entry name" value="AA-adenyl-dom"/>
    <property type="match status" value="1"/>
</dbReference>
<dbReference type="PROSITE" id="PS00455">
    <property type="entry name" value="AMP_BINDING"/>
    <property type="match status" value="1"/>
</dbReference>
<proteinExistence type="predicted"/>
<sequence>MRKERTARQGRRRDKVALAPQLIAAAVELDPAAIAVVCDTESLTYADLDVMSSRLARVLIARGARPGDCIAVALPRSLASISALWAVAKSGAAYVPVDPSYPAERIEFLLADSAATIGITIAGVRPSMPDTVEWFVVDDERSRRALAEQPSHPVSYSDRIRTLQVAHPAYVIYTSGSTGTPKGVVVTHSGLQNLTDELRTRTGVTAASRVPHFASPSFDASILEWLLVLGAGATMVVAGPHVLGGPDLAELLREERVTHAFLTPAALASLNPSGLDDLAVVVVGGDVCPPALVESWARPVGSGVVRTFINAYGPTEGTVACNISAPLVAGAEVSVGGPIHGVRQYVLDAKLRPVPFGVVGELYLAGSGVARGYHMRSALTASRFVADPYGDPGARLYRTGDLVRRDDDGVLFFVARNDSQVKLRGFRIETGEIDAAITTFPAVSMSATIVRQADSAAAHLASYLITASNATPNLVELRRYLAERLPRQLIPSTFVVVAEFPLTPAGKLDRAALPEPGRPACEYRLPSTPTEQVVAEVFADVLGVARVGADDNFFALGGDSLTAVKVVARVGARIGIRILVPTLFDAPTVAGFAAAAPAQSAGADPLWDNETRQTSELSIAQQRYWFENQFDTASAIDDIPLAVSLSGRLDVSALAEAAQAVVERHESLRTYYPTGYDGPYPVVLAAARAFPELEVESVPAPDLLRRFLDLALTGFDIASQVPLRARLFRIEPADAGPGVAAEPSEYVLGFVAHHIVADELSMRGLTAELAVAYAERAAGPQPTWRPLDLSDTAYAEWNQDPAASSIGIDELAQHIPLAPAQERMWHDVVGNRNGDGNMKAAFEIVDEIDTPHLEAAVRDVLERHEPLRTRYPSTCYGPAQVVDPMSDIVVDLETVRTSAVALDSAIESFVHRGFDVTIELPLRLRLFETGSHRTVLVIVLHHISGDAFSFGPLLRDMLVAYDSRRNGVAPPWPALPLRYRDYAMDKRAELGDERNADSPAGAALRYWLATLADRPARLNLPTDRPVGTVRCTAGETIPFALDGLLHAQLLAIAEQRGTSLFMVLQAAFALVVGAFGESSDVTVATSLAGRSDERLDDLVGNFSDDVLMRIRFDDSDPLAEYLREVREVVFGAFAHPDTSNPRLLRALREHGAAMSEPLFRATLILHTIVADAHVVDGVVGLTPYPIAAVRAKHDLEFAIRDHYTADRRPAGVEGVLIYPPAVFDAATVGRVVTHFARVLEVFAAGFDGTVGELLRSSSSSGRADRLRTA</sequence>
<dbReference type="SUPFAM" id="SSF56801">
    <property type="entry name" value="Acetyl-CoA synthetase-like"/>
    <property type="match status" value="1"/>
</dbReference>
<evidence type="ECO:0000256" key="2">
    <source>
        <dbReference type="ARBA" id="ARBA00022450"/>
    </source>
</evidence>
<dbReference type="InterPro" id="IPR000873">
    <property type="entry name" value="AMP-dep_synth/lig_dom"/>
</dbReference>
<evidence type="ECO:0000256" key="3">
    <source>
        <dbReference type="ARBA" id="ARBA00022553"/>
    </source>
</evidence>
<dbReference type="Pfam" id="PF00668">
    <property type="entry name" value="Condensation"/>
    <property type="match status" value="2"/>
</dbReference>
<dbReference type="InterPro" id="IPR006162">
    <property type="entry name" value="Ppantetheine_attach_site"/>
</dbReference>
<dbReference type="InterPro" id="IPR036736">
    <property type="entry name" value="ACP-like_sf"/>
</dbReference>
<feature type="domain" description="Carrier" evidence="4">
    <location>
        <begin position="525"/>
        <end position="600"/>
    </location>
</feature>
<dbReference type="Gene3D" id="3.40.50.1820">
    <property type="entry name" value="alpha/beta hydrolase"/>
    <property type="match status" value="1"/>
</dbReference>
<dbReference type="Proteomes" id="UP001609175">
    <property type="component" value="Unassembled WGS sequence"/>
</dbReference>
<dbReference type="InterPro" id="IPR045851">
    <property type="entry name" value="AMP-bd_C_sf"/>
</dbReference>
<dbReference type="InterPro" id="IPR023213">
    <property type="entry name" value="CAT-like_dom_sf"/>
</dbReference>
<dbReference type="SUPFAM" id="SSF47336">
    <property type="entry name" value="ACP-like"/>
    <property type="match status" value="1"/>
</dbReference>
<organism evidence="5 6">
    <name type="scientific">Antrihabitans spumae</name>
    <dbReference type="NCBI Taxonomy" id="3373370"/>
    <lineage>
        <taxon>Bacteria</taxon>
        <taxon>Bacillati</taxon>
        <taxon>Actinomycetota</taxon>
        <taxon>Actinomycetes</taxon>
        <taxon>Mycobacteriales</taxon>
        <taxon>Nocardiaceae</taxon>
        <taxon>Antrihabitans</taxon>
    </lineage>
</organism>
<dbReference type="Gene3D" id="2.30.38.10">
    <property type="entry name" value="Luciferase, Domain 3"/>
    <property type="match status" value="1"/>
</dbReference>
<dbReference type="InterPro" id="IPR020845">
    <property type="entry name" value="AMP-binding_CS"/>
</dbReference>
<name>A0ABW7JJL0_9NOCA</name>
<dbReference type="PROSITE" id="PS50075">
    <property type="entry name" value="CARRIER"/>
    <property type="match status" value="1"/>
</dbReference>
<protein>
    <submittedName>
        <fullName evidence="5">Amino acid adenylation domain-containing protein</fullName>
    </submittedName>
</protein>
<dbReference type="PANTHER" id="PTHR45527:SF1">
    <property type="entry name" value="FATTY ACID SYNTHASE"/>
    <property type="match status" value="1"/>
</dbReference>